<evidence type="ECO:0000256" key="1">
    <source>
        <dbReference type="SAM" id="Phobius"/>
    </source>
</evidence>
<accession>A0A6D2K0V0</accession>
<dbReference type="Gene3D" id="1.10.238.10">
    <property type="entry name" value="EF-hand"/>
    <property type="match status" value="1"/>
</dbReference>
<evidence type="ECO:0000313" key="4">
    <source>
        <dbReference type="Proteomes" id="UP000467841"/>
    </source>
</evidence>
<keyword evidence="1" id="KW-1133">Transmembrane helix</keyword>
<gene>
    <name evidence="3" type="ORF">MERR_LOCUS30254</name>
</gene>
<keyword evidence="1" id="KW-0812">Transmembrane</keyword>
<name>A0A6D2K0V0_9BRAS</name>
<comment type="caution">
    <text evidence="3">The sequence shown here is derived from an EMBL/GenBank/DDBJ whole genome shotgun (WGS) entry which is preliminary data.</text>
</comment>
<proteinExistence type="predicted"/>
<protein>
    <recommendedName>
        <fullName evidence="2">EF-hand domain-containing protein</fullName>
    </recommendedName>
</protein>
<feature type="transmembrane region" description="Helical" evidence="1">
    <location>
        <begin position="214"/>
        <end position="235"/>
    </location>
</feature>
<evidence type="ECO:0000313" key="3">
    <source>
        <dbReference type="EMBL" id="CAA7043019.1"/>
    </source>
</evidence>
<dbReference type="AlphaFoldDB" id="A0A6D2K0V0"/>
<dbReference type="GO" id="GO:0005509">
    <property type="term" value="F:calcium ion binding"/>
    <property type="evidence" value="ECO:0007669"/>
    <property type="project" value="InterPro"/>
</dbReference>
<dbReference type="InterPro" id="IPR002048">
    <property type="entry name" value="EF_hand_dom"/>
</dbReference>
<dbReference type="PROSITE" id="PS50222">
    <property type="entry name" value="EF_HAND_2"/>
    <property type="match status" value="1"/>
</dbReference>
<dbReference type="SUPFAM" id="SSF47473">
    <property type="entry name" value="EF-hand"/>
    <property type="match status" value="1"/>
</dbReference>
<dbReference type="Proteomes" id="UP000467841">
    <property type="component" value="Unassembled WGS sequence"/>
</dbReference>
<dbReference type="EMBL" id="CACVBM020001274">
    <property type="protein sequence ID" value="CAA7043019.1"/>
    <property type="molecule type" value="Genomic_DNA"/>
</dbReference>
<keyword evidence="1" id="KW-0472">Membrane</keyword>
<dbReference type="InterPro" id="IPR011992">
    <property type="entry name" value="EF-hand-dom_pair"/>
</dbReference>
<organism evidence="3 4">
    <name type="scientific">Microthlaspi erraticum</name>
    <dbReference type="NCBI Taxonomy" id="1685480"/>
    <lineage>
        <taxon>Eukaryota</taxon>
        <taxon>Viridiplantae</taxon>
        <taxon>Streptophyta</taxon>
        <taxon>Embryophyta</taxon>
        <taxon>Tracheophyta</taxon>
        <taxon>Spermatophyta</taxon>
        <taxon>Magnoliopsida</taxon>
        <taxon>eudicotyledons</taxon>
        <taxon>Gunneridae</taxon>
        <taxon>Pentapetalae</taxon>
        <taxon>rosids</taxon>
        <taxon>malvids</taxon>
        <taxon>Brassicales</taxon>
        <taxon>Brassicaceae</taxon>
        <taxon>Coluteocarpeae</taxon>
        <taxon>Microthlaspi</taxon>
    </lineage>
</organism>
<evidence type="ECO:0000259" key="2">
    <source>
        <dbReference type="PROSITE" id="PS50222"/>
    </source>
</evidence>
<reference evidence="3" key="1">
    <citation type="submission" date="2020-01" db="EMBL/GenBank/DDBJ databases">
        <authorList>
            <person name="Mishra B."/>
        </authorList>
    </citation>
    <scope>NUCLEOTIDE SEQUENCE [LARGE SCALE GENOMIC DNA]</scope>
</reference>
<keyword evidence="4" id="KW-1185">Reference proteome</keyword>
<feature type="transmembrane region" description="Helical" evidence="1">
    <location>
        <begin position="247"/>
        <end position="277"/>
    </location>
</feature>
<sequence length="361" mass="40455">MSESHSIDAENIIIQIGVEINAAILKVTKEERVNPSAKLNFFEIKTAMEKLKLKFTSEEIARLLQKYDQARDGTITSSQFIDIFTPIHQSSYLYKSFQAFRQISKFEALPTTEELPTIQIPLENQLLTPGGLHQALTSLGVEVTQIEAFGMSYRTVVRHRWHQTLSGDLELHLGWVRFIPKPSAVTTSTTSTSSNKTTTIPFVFKPDNTTGDELFNLIAMSTLVIWAGAFITARARQSTVLGRVNDFISLLAAVVFMCLLLCYVNYFLVVVVSLGIVTSAGIIVPTTQEPDLPFVVMILDRFTSNVGSVEGNVIFVDPREEVSVSVSSHALRQIILRISRDEEEEEETYYLENGNRVKLRT</sequence>
<feature type="domain" description="EF-hand" evidence="2">
    <location>
        <begin position="55"/>
        <end position="90"/>
    </location>
</feature>